<comment type="caution">
    <text evidence="1">The sequence shown here is derived from an EMBL/GenBank/DDBJ whole genome shotgun (WGS) entry which is preliminary data.</text>
</comment>
<organism evidence="1 2">
    <name type="scientific">Coniosporium uncinatum</name>
    <dbReference type="NCBI Taxonomy" id="93489"/>
    <lineage>
        <taxon>Eukaryota</taxon>
        <taxon>Fungi</taxon>
        <taxon>Dikarya</taxon>
        <taxon>Ascomycota</taxon>
        <taxon>Pezizomycotina</taxon>
        <taxon>Dothideomycetes</taxon>
        <taxon>Dothideomycetes incertae sedis</taxon>
        <taxon>Coniosporium</taxon>
    </lineage>
</organism>
<evidence type="ECO:0000313" key="1">
    <source>
        <dbReference type="EMBL" id="KAK3060257.1"/>
    </source>
</evidence>
<keyword evidence="2" id="KW-1185">Reference proteome</keyword>
<reference evidence="1" key="1">
    <citation type="submission" date="2024-09" db="EMBL/GenBank/DDBJ databases">
        <title>Black Yeasts Isolated from many extreme environments.</title>
        <authorList>
            <person name="Coleine C."/>
            <person name="Stajich J.E."/>
            <person name="Selbmann L."/>
        </authorList>
    </citation>
    <scope>NUCLEOTIDE SEQUENCE</scope>
    <source>
        <strain evidence="1">CCFEE 5737</strain>
    </source>
</reference>
<gene>
    <name evidence="1" type="ORF">LTS18_008951</name>
</gene>
<feature type="non-terminal residue" evidence="1">
    <location>
        <position position="753"/>
    </location>
</feature>
<accession>A0ACC3D0Z3</accession>
<dbReference type="Proteomes" id="UP001186974">
    <property type="component" value="Unassembled WGS sequence"/>
</dbReference>
<evidence type="ECO:0000313" key="2">
    <source>
        <dbReference type="Proteomes" id="UP001186974"/>
    </source>
</evidence>
<proteinExistence type="predicted"/>
<dbReference type="EMBL" id="JAWDJW010008723">
    <property type="protein sequence ID" value="KAK3060257.1"/>
    <property type="molecule type" value="Genomic_DNA"/>
</dbReference>
<protein>
    <submittedName>
        <fullName evidence="1">Uncharacterized protein</fullName>
    </submittedName>
</protein>
<name>A0ACC3D0Z3_9PEZI</name>
<sequence>MSDLFGGAGGNGRVANGGSRAAGGPVPVPQSTSQNTPSGMRTPRQIMAERTQRENERKRQEEALRQAEEQRRAQDEARRRSAERRAAAAGLTGQPQESGHSRTRSNTGGRQSEQYASGALSGMEQTFGGPVAALGQQAQAGGSHRPRGSSQSQDQPRPVPAQAPATSSGAQRQSQPQAPQPARQHAQASTSQPRAPAAAGPSTSQRTSAAAGPSAQPAESVSARTGTVPFPHAFERWEQLSSHWEGLTSYWVRRLEQNTEEVRNQPLSSQMARQITDLSAAGANLFHAVVELQRLRASSERKFQRWFYDTRREQERSQETIAELENMLRVERAARTERDLRVEEAGSARKQAEKMTSEMQRELRISKEEARRAWEELGRREQEERERLSALREGQPIYVGGVQVFPTSHQASGPPSTMGGQSQQQYQQQQGQAEEYPYEESASPTGTDPFTEQGRGGSRPLHHEPDVQSLAAGTYQPYPLGSTPATSGSTAMTAIPPSHPSSTTGVPPQARTTQPQQQPPPMPQQQTPSTSAAQSAFYRHQNPYLHTSDPSQTSGVPTATADTGMGDDRSYVPSVADTFSNSEEGFDYNEDEYEIDEHGNIRRDPAGRPVLYRRGLGRVAEEGEDDDDEGYDEAEELERERQLAQQYTGRSTGSSGVTYPSVPVPTAQAAGVVQSQLGGHQTGGTLLTYRPAPVAQPQTTTATTDSSLYEGQGYGGWEGVGYPGERHHHPTRLSDVIEEDERSRTSPSRASQA</sequence>